<keyword evidence="3" id="KW-1185">Reference proteome</keyword>
<name>A0ABQ6F0S6_9VIBR</name>
<evidence type="ECO:0000313" key="3">
    <source>
        <dbReference type="Proteomes" id="UP001157138"/>
    </source>
</evidence>
<dbReference type="Gene3D" id="3.10.180.10">
    <property type="entry name" value="2,3-Dihydroxybiphenyl 1,2-Dioxygenase, domain 1"/>
    <property type="match status" value="1"/>
</dbReference>
<feature type="domain" description="VOC" evidence="1">
    <location>
        <begin position="3"/>
        <end position="122"/>
    </location>
</feature>
<dbReference type="InterPro" id="IPR004360">
    <property type="entry name" value="Glyas_Fos-R_dOase_dom"/>
</dbReference>
<organism evidence="2 3">
    <name type="scientific">Vibrio zhanjiangensis</name>
    <dbReference type="NCBI Taxonomy" id="1046128"/>
    <lineage>
        <taxon>Bacteria</taxon>
        <taxon>Pseudomonadati</taxon>
        <taxon>Pseudomonadota</taxon>
        <taxon>Gammaproteobacteria</taxon>
        <taxon>Vibrionales</taxon>
        <taxon>Vibrionaceae</taxon>
        <taxon>Vibrio</taxon>
    </lineage>
</organism>
<proteinExistence type="predicted"/>
<accession>A0ABQ6F0S6</accession>
<comment type="caution">
    <text evidence="2">The sequence shown here is derived from an EMBL/GenBank/DDBJ whole genome shotgun (WGS) entry which is preliminary data.</text>
</comment>
<dbReference type="EMBL" id="BSPW01000067">
    <property type="protein sequence ID" value="GLT19098.1"/>
    <property type="molecule type" value="Genomic_DNA"/>
</dbReference>
<dbReference type="Pfam" id="PF00903">
    <property type="entry name" value="Glyoxalase"/>
    <property type="match status" value="1"/>
</dbReference>
<sequence length="125" mass="13819">MLMMDSVVLYVQDVQVSQDFYTQILGCDSKALSATCVEIIFANDTRVLLKQSKSVVPESQVTGGGSELSILVADQITFQALYQSWKTQSVEFAQQPAELPFGMSFVAQDPDEHRIRVTLLNKIAA</sequence>
<gene>
    <name evidence="2" type="ORF">GCM10007938_28800</name>
</gene>
<dbReference type="PROSITE" id="PS51819">
    <property type="entry name" value="VOC"/>
    <property type="match status" value="1"/>
</dbReference>
<dbReference type="InterPro" id="IPR029068">
    <property type="entry name" value="Glyas_Bleomycin-R_OHBP_Dase"/>
</dbReference>
<protein>
    <submittedName>
        <fullName evidence="2">Glyoxalase</fullName>
    </submittedName>
</protein>
<evidence type="ECO:0000259" key="1">
    <source>
        <dbReference type="PROSITE" id="PS51819"/>
    </source>
</evidence>
<dbReference type="Proteomes" id="UP001157138">
    <property type="component" value="Unassembled WGS sequence"/>
</dbReference>
<dbReference type="InterPro" id="IPR037523">
    <property type="entry name" value="VOC_core"/>
</dbReference>
<dbReference type="SUPFAM" id="SSF54593">
    <property type="entry name" value="Glyoxalase/Bleomycin resistance protein/Dihydroxybiphenyl dioxygenase"/>
    <property type="match status" value="1"/>
</dbReference>
<evidence type="ECO:0000313" key="2">
    <source>
        <dbReference type="EMBL" id="GLT19098.1"/>
    </source>
</evidence>
<reference evidence="3" key="1">
    <citation type="journal article" date="2019" name="Int. J. Syst. Evol. Microbiol.">
        <title>The Global Catalogue of Microorganisms (GCM) 10K type strain sequencing project: providing services to taxonomists for standard genome sequencing and annotation.</title>
        <authorList>
            <consortium name="The Broad Institute Genomics Platform"/>
            <consortium name="The Broad Institute Genome Sequencing Center for Infectious Disease"/>
            <person name="Wu L."/>
            <person name="Ma J."/>
        </authorList>
    </citation>
    <scope>NUCLEOTIDE SEQUENCE [LARGE SCALE GENOMIC DNA]</scope>
    <source>
        <strain evidence="3">NBRC 108723</strain>
    </source>
</reference>